<comment type="caution">
    <text evidence="2">The sequence shown here is derived from an EMBL/GenBank/DDBJ whole genome shotgun (WGS) entry which is preliminary data.</text>
</comment>
<dbReference type="Proteomes" id="UP001465976">
    <property type="component" value="Unassembled WGS sequence"/>
</dbReference>
<dbReference type="SUPFAM" id="SSF52047">
    <property type="entry name" value="RNI-like"/>
    <property type="match status" value="1"/>
</dbReference>
<sequence>MHPDFTRPTFAREIMKYSKSAPLDIEWECGYIRQNHLDMLLEAIEQPLRISSLDLRCHSSALTTLVSKAVHPAPSIHLLSLAINDGMFCVLPDLLLGGDAPRLTSFGTRGCSIPWGSPILANLTSFIIAQSCSLGTATPLKMIATALQAMTALEVLKMTDFVTSESNIRLSDDMKVVLPRLRNLKLSSRGMAVATLLQRMYFPNTAVIELEISPLDNAQDALANYLPGLFPIRRQIHIREPFGHSMLTAPPATLFDAEGGKTLSSIPRFQCWIGKEVWSEPLPIMRRLLGGLGPLASLETLSISCVDLCQNTLIQYFGNSPTLQRIDVQSDSQLALEVIKSLSHNLPRSSTTTRKPRKGQTQSARSKAIGTKAKKRSTTHPIVYPALDTLDVSDVDFSDIVDPLIDSLRSRSEHGSHTQVILQNCTNLYSADVQKNKDQVGVDIDWDGVETDGVDLEEEMEDYHYEENLYGGLYYDSDHSDLYW</sequence>
<gene>
    <name evidence="2" type="ORF">V5O48_011827</name>
</gene>
<feature type="compositionally biased region" description="Polar residues" evidence="1">
    <location>
        <begin position="346"/>
        <end position="365"/>
    </location>
</feature>
<proteinExistence type="predicted"/>
<organism evidence="2 3">
    <name type="scientific">Marasmius crinis-equi</name>
    <dbReference type="NCBI Taxonomy" id="585013"/>
    <lineage>
        <taxon>Eukaryota</taxon>
        <taxon>Fungi</taxon>
        <taxon>Dikarya</taxon>
        <taxon>Basidiomycota</taxon>
        <taxon>Agaricomycotina</taxon>
        <taxon>Agaricomycetes</taxon>
        <taxon>Agaricomycetidae</taxon>
        <taxon>Agaricales</taxon>
        <taxon>Marasmiineae</taxon>
        <taxon>Marasmiaceae</taxon>
        <taxon>Marasmius</taxon>
    </lineage>
</organism>
<name>A0ABR3F4Y1_9AGAR</name>
<keyword evidence="3" id="KW-1185">Reference proteome</keyword>
<feature type="region of interest" description="Disordered" evidence="1">
    <location>
        <begin position="346"/>
        <end position="372"/>
    </location>
</feature>
<reference evidence="2 3" key="1">
    <citation type="submission" date="2024-02" db="EMBL/GenBank/DDBJ databases">
        <title>A draft genome for the cacao thread blight pathogen Marasmius crinis-equi.</title>
        <authorList>
            <person name="Cohen S.P."/>
            <person name="Baruah I.K."/>
            <person name="Amoako-Attah I."/>
            <person name="Bukari Y."/>
            <person name="Meinhardt L.W."/>
            <person name="Bailey B.A."/>
        </authorList>
    </citation>
    <scope>NUCLEOTIDE SEQUENCE [LARGE SCALE GENOMIC DNA]</scope>
    <source>
        <strain evidence="2 3">GH-76</strain>
    </source>
</reference>
<accession>A0ABR3F4Y1</accession>
<evidence type="ECO:0000313" key="3">
    <source>
        <dbReference type="Proteomes" id="UP001465976"/>
    </source>
</evidence>
<evidence type="ECO:0000256" key="1">
    <source>
        <dbReference type="SAM" id="MobiDB-lite"/>
    </source>
</evidence>
<evidence type="ECO:0000313" key="2">
    <source>
        <dbReference type="EMBL" id="KAL0570135.1"/>
    </source>
</evidence>
<protein>
    <submittedName>
        <fullName evidence="2">Uncharacterized protein</fullName>
    </submittedName>
</protein>
<dbReference type="EMBL" id="JBAHYK010000986">
    <property type="protein sequence ID" value="KAL0570135.1"/>
    <property type="molecule type" value="Genomic_DNA"/>
</dbReference>